<gene>
    <name evidence="3" type="ORF">MUBE_02080</name>
</gene>
<feature type="signal peptide" evidence="2">
    <location>
        <begin position="1"/>
        <end position="22"/>
    </location>
</feature>
<evidence type="ECO:0000313" key="4">
    <source>
        <dbReference type="Proteomes" id="UP000258522"/>
    </source>
</evidence>
<comment type="caution">
    <text evidence="3">The sequence shown here is derived from an EMBL/GenBank/DDBJ whole genome shotgun (WGS) entry which is preliminary data.</text>
</comment>
<evidence type="ECO:0000313" key="3">
    <source>
        <dbReference type="EMBL" id="RFD26685.1"/>
    </source>
</evidence>
<dbReference type="AlphaFoldDB" id="A0A3E1HK89"/>
<sequence>MRYLIATMVLALVVLLGWPAAAAPPSCVSLGGIQAVGMCNIHASGPRYTLNLIFPVDYPDQQALTDYITQNRDGFVNVAQGSGGREQPYQMDATTEQHSSG</sequence>
<dbReference type="Gene3D" id="3.30.565.40">
    <property type="entry name" value="Fervidobacterium nodosum Rt17-B1 like"/>
    <property type="match status" value="1"/>
</dbReference>
<dbReference type="Proteomes" id="UP000258522">
    <property type="component" value="Unassembled WGS sequence"/>
</dbReference>
<feature type="non-terminal residue" evidence="3">
    <location>
        <position position="101"/>
    </location>
</feature>
<evidence type="ECO:0000256" key="2">
    <source>
        <dbReference type="SAM" id="SignalP"/>
    </source>
</evidence>
<protein>
    <submittedName>
        <fullName evidence="3">DUF3298 domain-containing protein</fullName>
    </submittedName>
</protein>
<feature type="region of interest" description="Disordered" evidence="1">
    <location>
        <begin position="80"/>
        <end position="101"/>
    </location>
</feature>
<proteinExistence type="predicted"/>
<keyword evidence="2" id="KW-0732">Signal</keyword>
<keyword evidence="4" id="KW-1185">Reference proteome</keyword>
<accession>A0A3E1HK89</accession>
<feature type="compositionally biased region" description="Polar residues" evidence="1">
    <location>
        <begin position="92"/>
        <end position="101"/>
    </location>
</feature>
<name>A0A3E1HK89_9MYCO</name>
<reference evidence="3 4" key="1">
    <citation type="submission" date="2018-07" db="EMBL/GenBank/DDBJ databases">
        <title>Whole genome sequence of Mycobacterium uberis.</title>
        <authorList>
            <person name="Benjak A."/>
        </authorList>
    </citation>
    <scope>NUCLEOTIDE SEQUENCE [LARGE SCALE GENOMIC DNA]</scope>
    <source>
        <strain evidence="3 4">Jura</strain>
    </source>
</reference>
<dbReference type="EMBL" id="QAYL01000002">
    <property type="protein sequence ID" value="RFD26685.1"/>
    <property type="molecule type" value="Genomic_DNA"/>
</dbReference>
<feature type="chain" id="PRO_5017621579" evidence="2">
    <location>
        <begin position="23"/>
        <end position="101"/>
    </location>
</feature>
<evidence type="ECO:0000256" key="1">
    <source>
        <dbReference type="SAM" id="MobiDB-lite"/>
    </source>
</evidence>
<organism evidence="3 4">
    <name type="scientific">Mycobacterium uberis</name>
    <dbReference type="NCBI Taxonomy" id="2162698"/>
    <lineage>
        <taxon>Bacteria</taxon>
        <taxon>Bacillati</taxon>
        <taxon>Actinomycetota</taxon>
        <taxon>Actinomycetes</taxon>
        <taxon>Mycobacteriales</taxon>
        <taxon>Mycobacteriaceae</taxon>
        <taxon>Mycobacterium</taxon>
    </lineage>
</organism>